<dbReference type="OrthoDB" id="3208682at2"/>
<dbReference type="Pfam" id="PF01738">
    <property type="entry name" value="DLH"/>
    <property type="match status" value="1"/>
</dbReference>
<evidence type="ECO:0000259" key="1">
    <source>
        <dbReference type="Pfam" id="PF01738"/>
    </source>
</evidence>
<reference evidence="2 3" key="1">
    <citation type="submission" date="2017-11" db="EMBL/GenBank/DDBJ databases">
        <title>Genomic Encyclopedia of Archaeal and Bacterial Type Strains, Phase II (KMG-II): From Individual Species to Whole Genera.</title>
        <authorList>
            <person name="Goeker M."/>
        </authorList>
    </citation>
    <scope>NUCLEOTIDE SEQUENCE [LARGE SCALE GENOMIC DNA]</scope>
    <source>
        <strain evidence="2 3">DSM 27763</strain>
    </source>
</reference>
<dbReference type="SUPFAM" id="SSF53474">
    <property type="entry name" value="alpha/beta-Hydrolases"/>
    <property type="match status" value="1"/>
</dbReference>
<dbReference type="InterPro" id="IPR029058">
    <property type="entry name" value="AB_hydrolase_fold"/>
</dbReference>
<dbReference type="PANTHER" id="PTHR46623:SF6">
    <property type="entry name" value="ALPHA_BETA-HYDROLASES SUPERFAMILY PROTEIN"/>
    <property type="match status" value="1"/>
</dbReference>
<dbReference type="RefSeq" id="WP_039339824.1">
    <property type="nucleotide sequence ID" value="NZ_PGEZ01000001.1"/>
</dbReference>
<feature type="domain" description="Dienelactone hydrolase" evidence="1">
    <location>
        <begin position="18"/>
        <end position="238"/>
    </location>
</feature>
<accession>A0A0B2BVF5</accession>
<keyword evidence="3" id="KW-1185">Reference proteome</keyword>
<name>A0A0B2BVF5_9ACTN</name>
<organism evidence="2 3">
    <name type="scientific">Mumia flava</name>
    <dbReference type="NCBI Taxonomy" id="1348852"/>
    <lineage>
        <taxon>Bacteria</taxon>
        <taxon>Bacillati</taxon>
        <taxon>Actinomycetota</taxon>
        <taxon>Actinomycetes</taxon>
        <taxon>Propionibacteriales</taxon>
        <taxon>Nocardioidaceae</taxon>
        <taxon>Mumia</taxon>
    </lineage>
</organism>
<comment type="caution">
    <text evidence="2">The sequence shown here is derived from an EMBL/GenBank/DDBJ whole genome shotgun (WGS) entry which is preliminary data.</text>
</comment>
<sequence length="240" mass="25221">MPDIDLGDLTEPGASTRLRGYLATPDDDGPWPGVVLIHEAFGVDDAMRAHADRLASLGYATLAVDLYSDGGPVRCLISTFRALLAGHGRPFADIAVARRFLLERTASTGKVGVIGFCMGGRFALLEAGGGAYDAASVNYGLLPPHLDDVLATSCPLVASYGGKDRGLRGGAAKVEAALDAAGVPHDVKEYPNAGHSFLNEHPNGPWPVRQVLRVTGTGPEPQSAAHAWDRIAAFFATHLR</sequence>
<protein>
    <submittedName>
        <fullName evidence="2">Carboxymethylenebutenolidase</fullName>
    </submittedName>
</protein>
<dbReference type="InterPro" id="IPR002925">
    <property type="entry name" value="Dienelactn_hydro"/>
</dbReference>
<gene>
    <name evidence="2" type="ORF">CLV56_2436</name>
</gene>
<dbReference type="PANTHER" id="PTHR46623">
    <property type="entry name" value="CARBOXYMETHYLENEBUTENOLIDASE-RELATED"/>
    <property type="match status" value="1"/>
</dbReference>
<dbReference type="Gene3D" id="3.40.50.1820">
    <property type="entry name" value="alpha/beta hydrolase"/>
    <property type="match status" value="1"/>
</dbReference>
<dbReference type="EMBL" id="PGEZ01000001">
    <property type="protein sequence ID" value="PJJ58190.1"/>
    <property type="molecule type" value="Genomic_DNA"/>
</dbReference>
<dbReference type="GO" id="GO:0016787">
    <property type="term" value="F:hydrolase activity"/>
    <property type="evidence" value="ECO:0007669"/>
    <property type="project" value="InterPro"/>
</dbReference>
<dbReference type="Proteomes" id="UP000230842">
    <property type="component" value="Unassembled WGS sequence"/>
</dbReference>
<dbReference type="InterPro" id="IPR051049">
    <property type="entry name" value="Dienelactone_hydrolase-like"/>
</dbReference>
<evidence type="ECO:0000313" key="3">
    <source>
        <dbReference type="Proteomes" id="UP000230842"/>
    </source>
</evidence>
<proteinExistence type="predicted"/>
<evidence type="ECO:0000313" key="2">
    <source>
        <dbReference type="EMBL" id="PJJ58190.1"/>
    </source>
</evidence>
<dbReference type="AlphaFoldDB" id="A0A0B2BVF5"/>